<dbReference type="SUPFAM" id="SSF56219">
    <property type="entry name" value="DNase I-like"/>
    <property type="match status" value="1"/>
</dbReference>
<keyword evidence="1" id="KW-1185">Reference proteome</keyword>
<evidence type="ECO:0000313" key="2">
    <source>
        <dbReference type="RefSeq" id="XP_015078425.1"/>
    </source>
</evidence>
<reference evidence="1" key="1">
    <citation type="journal article" date="2014" name="Nat. Genet.">
        <title>The genome of the stress-tolerant wild tomato species Solanum pennellii.</title>
        <authorList>
            <person name="Bolger A."/>
            <person name="Scossa F."/>
            <person name="Bolger M.E."/>
            <person name="Lanz C."/>
            <person name="Maumus F."/>
            <person name="Tohge T."/>
            <person name="Quesneville H."/>
            <person name="Alseekh S."/>
            <person name="Sorensen I."/>
            <person name="Lichtenstein G."/>
            <person name="Fich E.A."/>
            <person name="Conte M."/>
            <person name="Keller H."/>
            <person name="Schneeberger K."/>
            <person name="Schwacke R."/>
            <person name="Ofner I."/>
            <person name="Vrebalov J."/>
            <person name="Xu Y."/>
            <person name="Osorio S."/>
            <person name="Aflitos S.A."/>
            <person name="Schijlen E."/>
            <person name="Jimenez-Gomez J.M."/>
            <person name="Ryngajllo M."/>
            <person name="Kimura S."/>
            <person name="Kumar R."/>
            <person name="Koenig D."/>
            <person name="Headland L.R."/>
            <person name="Maloof J.N."/>
            <person name="Sinha N."/>
            <person name="van Ham R.C."/>
            <person name="Lankhorst R.K."/>
            <person name="Mao L."/>
            <person name="Vogel A."/>
            <person name="Arsova B."/>
            <person name="Panstruga R."/>
            <person name="Fei Z."/>
            <person name="Rose J.K."/>
            <person name="Zamir D."/>
            <person name="Carrari F."/>
            <person name="Giovannoni J.J."/>
            <person name="Weigel D."/>
            <person name="Usadel B."/>
            <person name="Fernie A.R."/>
        </authorList>
    </citation>
    <scope>NUCLEOTIDE SEQUENCE [LARGE SCALE GENOMIC DNA]</scope>
    <source>
        <strain evidence="1">cv. LA0716</strain>
    </source>
</reference>
<dbReference type="GeneID" id="107022284"/>
<gene>
    <name evidence="2" type="primary">LOC107022284</name>
</gene>
<dbReference type="Proteomes" id="UP000694930">
    <property type="component" value="Chromosome 6"/>
</dbReference>
<name>A0ABM1H009_SOLPN</name>
<proteinExistence type="predicted"/>
<protein>
    <submittedName>
        <fullName evidence="2">Uncharacterized protein LOC107022284</fullName>
    </submittedName>
</protein>
<dbReference type="PANTHER" id="PTHR33710:SF79">
    <property type="entry name" value="OS06G0205337 PROTEIN"/>
    <property type="match status" value="1"/>
</dbReference>
<sequence>MAEDVSIPWIVGGDCNVILHETEKLGGLSVTHHETKDFAQCISSCNLSEIKFAGSLYTWWNGRIERESVFKRLDRVLGNQEFMHAFPSSEVHHLIRQGSNHVPLHVICKSDQEDVMVKSFRFLNFWINHKKFKDLIKQHWEVNIDGNLFYVFHQKMKNVKKVLSRWSKETYGYIFQKIATPEDIVKTTQNIGDKTINVFKEKFKEGCRIEDYSILDVIPGLITNEQNEDMTRAPTKEEVKTAEIIEEDIWRMVMAFFCGGEIPKYISHTNVLLQGFMKDRSITEIVLLAQEIIKDIKKRSVNHNVVVKLDMKKAYDRVSWIFLTKVMRSFGFDERIIDMGTFPFTYLGCPIFYGRKTKSHFEELVKKVAKKGTGMAEHAINIWWKGGVGFRSLQDVSNALFAKLWWVLRTSTNTLWSEYVWNKYCKKWHPIMAQGNGVSRVWRKMIKAREEVKHNIWWQIKLGDASFWYDNWTKQGALYHVEKDRSGEEDIEVKSFITIDQWDKNKLMQFISKEMTEYIVSSISPVISNGEQDKPWLICRSRGTFSVNST</sequence>
<dbReference type="InterPro" id="IPR036691">
    <property type="entry name" value="Endo/exonu/phosph_ase_sf"/>
</dbReference>
<dbReference type="Gene3D" id="3.60.10.10">
    <property type="entry name" value="Endonuclease/exonuclease/phosphatase"/>
    <property type="match status" value="1"/>
</dbReference>
<dbReference type="RefSeq" id="XP_015078425.1">
    <property type="nucleotide sequence ID" value="XM_015222939.1"/>
</dbReference>
<dbReference type="PANTHER" id="PTHR33710">
    <property type="entry name" value="BNAC02G09200D PROTEIN"/>
    <property type="match status" value="1"/>
</dbReference>
<evidence type="ECO:0000313" key="1">
    <source>
        <dbReference type="Proteomes" id="UP000694930"/>
    </source>
</evidence>
<organism evidence="1 2">
    <name type="scientific">Solanum pennellii</name>
    <name type="common">Tomato</name>
    <name type="synonym">Lycopersicon pennellii</name>
    <dbReference type="NCBI Taxonomy" id="28526"/>
    <lineage>
        <taxon>Eukaryota</taxon>
        <taxon>Viridiplantae</taxon>
        <taxon>Streptophyta</taxon>
        <taxon>Embryophyta</taxon>
        <taxon>Tracheophyta</taxon>
        <taxon>Spermatophyta</taxon>
        <taxon>Magnoliopsida</taxon>
        <taxon>eudicotyledons</taxon>
        <taxon>Gunneridae</taxon>
        <taxon>Pentapetalae</taxon>
        <taxon>asterids</taxon>
        <taxon>lamiids</taxon>
        <taxon>Solanales</taxon>
        <taxon>Solanaceae</taxon>
        <taxon>Solanoideae</taxon>
        <taxon>Solaneae</taxon>
        <taxon>Solanum</taxon>
        <taxon>Solanum subgen. Lycopersicon</taxon>
    </lineage>
</organism>
<accession>A0ABM1H009</accession>
<reference evidence="2" key="2">
    <citation type="submission" date="2025-08" db="UniProtKB">
        <authorList>
            <consortium name="RefSeq"/>
        </authorList>
    </citation>
    <scope>IDENTIFICATION</scope>
</reference>